<keyword evidence="2" id="KW-1185">Reference proteome</keyword>
<gene>
    <name evidence="1" type="ORF">BABINDRAFT_160335</name>
</gene>
<accession>A0A1E3QYJ8</accession>
<reference evidence="2" key="1">
    <citation type="submission" date="2016-05" db="EMBL/GenBank/DDBJ databases">
        <title>Comparative genomics of biotechnologically important yeasts.</title>
        <authorList>
            <consortium name="DOE Joint Genome Institute"/>
            <person name="Riley R."/>
            <person name="Haridas S."/>
            <person name="Wolfe K.H."/>
            <person name="Lopes M.R."/>
            <person name="Hittinger C.T."/>
            <person name="Goker M."/>
            <person name="Salamov A."/>
            <person name="Wisecaver J."/>
            <person name="Long T.M."/>
            <person name="Aerts A.L."/>
            <person name="Barry K."/>
            <person name="Choi C."/>
            <person name="Clum A."/>
            <person name="Coughlan A.Y."/>
            <person name="Deshpande S."/>
            <person name="Douglass A.P."/>
            <person name="Hanson S.J."/>
            <person name="Klenk H.-P."/>
            <person name="Labutti K."/>
            <person name="Lapidus A."/>
            <person name="Lindquist E."/>
            <person name="Lipzen A."/>
            <person name="Meier-Kolthoff J.P."/>
            <person name="Ohm R.A."/>
            <person name="Otillar R.P."/>
            <person name="Pangilinan J."/>
            <person name="Peng Y."/>
            <person name="Rokas A."/>
            <person name="Rosa C.A."/>
            <person name="Scheuner C."/>
            <person name="Sibirny A.A."/>
            <person name="Slot J.C."/>
            <person name="Stielow J.B."/>
            <person name="Sun H."/>
            <person name="Kurtzman C.P."/>
            <person name="Blackwell M."/>
            <person name="Grigoriev I.V."/>
            <person name="Jeffries T.W."/>
        </authorList>
    </citation>
    <scope>NUCLEOTIDE SEQUENCE [LARGE SCALE GENOMIC DNA]</scope>
    <source>
        <strain evidence="2">NRRL Y-12698</strain>
    </source>
</reference>
<proteinExistence type="predicted"/>
<evidence type="ECO:0000313" key="1">
    <source>
        <dbReference type="EMBL" id="ODQ82157.1"/>
    </source>
</evidence>
<dbReference type="RefSeq" id="XP_018987485.1">
    <property type="nucleotide sequence ID" value="XM_019128172.1"/>
</dbReference>
<dbReference type="GeneID" id="30146025"/>
<sequence length="69" mass="7851">MRDTKLCHKANPHGLWLTPEGKRAAYLQRGVPCNTLPLNDTPTGRRVQNCRLNNKCRANECNFRVGFVV</sequence>
<protein>
    <submittedName>
        <fullName evidence="1">Uncharacterized protein</fullName>
    </submittedName>
</protein>
<organism evidence="1 2">
    <name type="scientific">Babjeviella inositovora NRRL Y-12698</name>
    <dbReference type="NCBI Taxonomy" id="984486"/>
    <lineage>
        <taxon>Eukaryota</taxon>
        <taxon>Fungi</taxon>
        <taxon>Dikarya</taxon>
        <taxon>Ascomycota</taxon>
        <taxon>Saccharomycotina</taxon>
        <taxon>Pichiomycetes</taxon>
        <taxon>Serinales incertae sedis</taxon>
        <taxon>Babjeviella</taxon>
    </lineage>
</organism>
<dbReference type="Proteomes" id="UP000094336">
    <property type="component" value="Unassembled WGS sequence"/>
</dbReference>
<evidence type="ECO:0000313" key="2">
    <source>
        <dbReference type="Proteomes" id="UP000094336"/>
    </source>
</evidence>
<name>A0A1E3QYJ8_9ASCO</name>
<dbReference type="AlphaFoldDB" id="A0A1E3QYJ8"/>
<dbReference type="EMBL" id="KV454427">
    <property type="protein sequence ID" value="ODQ82157.1"/>
    <property type="molecule type" value="Genomic_DNA"/>
</dbReference>